<reference evidence="1" key="1">
    <citation type="submission" date="2020-11" db="EMBL/GenBank/DDBJ databases">
        <authorList>
            <person name="Tran Van P."/>
        </authorList>
    </citation>
    <scope>NUCLEOTIDE SEQUENCE</scope>
</reference>
<organism evidence="1">
    <name type="scientific">Oppiella nova</name>
    <dbReference type="NCBI Taxonomy" id="334625"/>
    <lineage>
        <taxon>Eukaryota</taxon>
        <taxon>Metazoa</taxon>
        <taxon>Ecdysozoa</taxon>
        <taxon>Arthropoda</taxon>
        <taxon>Chelicerata</taxon>
        <taxon>Arachnida</taxon>
        <taxon>Acari</taxon>
        <taxon>Acariformes</taxon>
        <taxon>Sarcoptiformes</taxon>
        <taxon>Oribatida</taxon>
        <taxon>Brachypylina</taxon>
        <taxon>Oppioidea</taxon>
        <taxon>Oppiidae</taxon>
        <taxon>Oppiella</taxon>
    </lineage>
</organism>
<evidence type="ECO:0000313" key="1">
    <source>
        <dbReference type="EMBL" id="CAD7659962.1"/>
    </source>
</evidence>
<dbReference type="Gene3D" id="2.30.42.10">
    <property type="match status" value="1"/>
</dbReference>
<dbReference type="InterPro" id="IPR036034">
    <property type="entry name" value="PDZ_sf"/>
</dbReference>
<accession>A0A7R9MHC2</accession>
<evidence type="ECO:0008006" key="3">
    <source>
        <dbReference type="Google" id="ProtNLM"/>
    </source>
</evidence>
<dbReference type="EMBL" id="OC933676">
    <property type="protein sequence ID" value="CAD7659962.1"/>
    <property type="molecule type" value="Genomic_DNA"/>
</dbReference>
<proteinExistence type="predicted"/>
<dbReference type="Proteomes" id="UP000728032">
    <property type="component" value="Unassembled WGS sequence"/>
</dbReference>
<keyword evidence="2" id="KW-1185">Reference proteome</keyword>
<dbReference type="EMBL" id="CAJPVJ010018851">
    <property type="protein sequence ID" value="CAG2177100.1"/>
    <property type="molecule type" value="Genomic_DNA"/>
</dbReference>
<evidence type="ECO:0000313" key="2">
    <source>
        <dbReference type="Proteomes" id="UP000728032"/>
    </source>
</evidence>
<dbReference type="OrthoDB" id="67688at2759"/>
<sequence>MIGAYIQKIHPSLTMMGEIREGMQVIEWNGIPLTGISHDEVSRIITTQVGDEIEVVIRTDINMMPTNHVDSSQQIVALNVKQSFDATVGNDDNHKNLNQ</sequence>
<gene>
    <name evidence="1" type="ORF">ONB1V03_LOCUS16533</name>
</gene>
<name>A0A7R9MHC2_9ACAR</name>
<feature type="non-terminal residue" evidence="1">
    <location>
        <position position="1"/>
    </location>
</feature>
<protein>
    <recommendedName>
        <fullName evidence="3">PDZ domain-containing protein</fullName>
    </recommendedName>
</protein>
<dbReference type="AlphaFoldDB" id="A0A7R9MHC2"/>
<dbReference type="SUPFAM" id="SSF50156">
    <property type="entry name" value="PDZ domain-like"/>
    <property type="match status" value="1"/>
</dbReference>